<name>G2XUK5_BOTF4</name>
<organism evidence="1 2">
    <name type="scientific">Botryotinia fuckeliana (strain T4)</name>
    <name type="common">Noble rot fungus</name>
    <name type="synonym">Botrytis cinerea</name>
    <dbReference type="NCBI Taxonomy" id="999810"/>
    <lineage>
        <taxon>Eukaryota</taxon>
        <taxon>Fungi</taxon>
        <taxon>Dikarya</taxon>
        <taxon>Ascomycota</taxon>
        <taxon>Pezizomycotina</taxon>
        <taxon>Leotiomycetes</taxon>
        <taxon>Helotiales</taxon>
        <taxon>Sclerotiniaceae</taxon>
        <taxon>Botrytis</taxon>
    </lineage>
</organism>
<reference evidence="2" key="1">
    <citation type="journal article" date="2011" name="PLoS Genet.">
        <title>Genomic analysis of the necrotrophic fungal pathogens Sclerotinia sclerotiorum and Botrytis cinerea.</title>
        <authorList>
            <person name="Amselem J."/>
            <person name="Cuomo C.A."/>
            <person name="van Kan J.A."/>
            <person name="Viaud M."/>
            <person name="Benito E.P."/>
            <person name="Couloux A."/>
            <person name="Coutinho P.M."/>
            <person name="de Vries R.P."/>
            <person name="Dyer P.S."/>
            <person name="Fillinger S."/>
            <person name="Fournier E."/>
            <person name="Gout L."/>
            <person name="Hahn M."/>
            <person name="Kohn L."/>
            <person name="Lapalu N."/>
            <person name="Plummer K.M."/>
            <person name="Pradier J.M."/>
            <person name="Quevillon E."/>
            <person name="Sharon A."/>
            <person name="Simon A."/>
            <person name="ten Have A."/>
            <person name="Tudzynski B."/>
            <person name="Tudzynski P."/>
            <person name="Wincker P."/>
            <person name="Andrew M."/>
            <person name="Anthouard V."/>
            <person name="Beever R.E."/>
            <person name="Beffa R."/>
            <person name="Benoit I."/>
            <person name="Bouzid O."/>
            <person name="Brault B."/>
            <person name="Chen Z."/>
            <person name="Choquer M."/>
            <person name="Collemare J."/>
            <person name="Cotton P."/>
            <person name="Danchin E.G."/>
            <person name="Da Silva C."/>
            <person name="Gautier A."/>
            <person name="Giraud C."/>
            <person name="Giraud T."/>
            <person name="Gonzalez C."/>
            <person name="Grossetete S."/>
            <person name="Guldener U."/>
            <person name="Henrissat B."/>
            <person name="Howlett B.J."/>
            <person name="Kodira C."/>
            <person name="Kretschmer M."/>
            <person name="Lappartient A."/>
            <person name="Leroch M."/>
            <person name="Levis C."/>
            <person name="Mauceli E."/>
            <person name="Neuveglise C."/>
            <person name="Oeser B."/>
            <person name="Pearson M."/>
            <person name="Poulain J."/>
            <person name="Poussereau N."/>
            <person name="Quesneville H."/>
            <person name="Rascle C."/>
            <person name="Schumacher J."/>
            <person name="Segurens B."/>
            <person name="Sexton A."/>
            <person name="Silva E."/>
            <person name="Sirven C."/>
            <person name="Soanes D.M."/>
            <person name="Talbot N.J."/>
            <person name="Templeton M."/>
            <person name="Yandava C."/>
            <person name="Yarden O."/>
            <person name="Zeng Q."/>
            <person name="Rollins J.A."/>
            <person name="Lebrun M.H."/>
            <person name="Dickman M."/>
        </authorList>
    </citation>
    <scope>NUCLEOTIDE SEQUENCE [LARGE SCALE GENOMIC DNA]</scope>
    <source>
        <strain evidence="2">T4</strain>
    </source>
</reference>
<protein>
    <submittedName>
        <fullName evidence="1">Uncharacterized protein</fullName>
    </submittedName>
</protein>
<evidence type="ECO:0000313" key="1">
    <source>
        <dbReference type="EMBL" id="CCD44175.1"/>
    </source>
</evidence>
<proteinExistence type="predicted"/>
<dbReference type="Proteomes" id="UP000008177">
    <property type="component" value="Unplaced contigs"/>
</dbReference>
<dbReference type="AlphaFoldDB" id="G2XUK5"/>
<accession>G2XUK5</accession>
<evidence type="ECO:0000313" key="2">
    <source>
        <dbReference type="Proteomes" id="UP000008177"/>
    </source>
</evidence>
<gene>
    <name evidence="1" type="ORF">BofuT4_uP057550.1</name>
</gene>
<dbReference type="EMBL" id="FQ790270">
    <property type="protein sequence ID" value="CCD44175.1"/>
    <property type="molecule type" value="Genomic_DNA"/>
</dbReference>
<sequence length="49" mass="5780">MPTSFCWQALLYWNAKICLRSNRITRSRGISVYEMLGIKGWDFLIHCLS</sequence>
<dbReference type="InParanoid" id="G2XUK5"/>
<dbReference type="HOGENOM" id="CLU_3142832_0_0_1"/>